<dbReference type="InterPro" id="IPR043504">
    <property type="entry name" value="Peptidase_S1_PA_chymotrypsin"/>
</dbReference>
<evidence type="ECO:0000313" key="6">
    <source>
        <dbReference type="Proteomes" id="UP001165069"/>
    </source>
</evidence>
<dbReference type="PROSITE" id="PS50106">
    <property type="entry name" value="PDZ"/>
    <property type="match status" value="1"/>
</dbReference>
<dbReference type="RefSeq" id="WP_285575357.1">
    <property type="nucleotide sequence ID" value="NZ_BSDE01000004.1"/>
</dbReference>
<gene>
    <name evidence="5" type="ORF">GETHLI_22790</name>
</gene>
<feature type="domain" description="PDZ" evidence="4">
    <location>
        <begin position="252"/>
        <end position="325"/>
    </location>
</feature>
<dbReference type="SMART" id="SM00228">
    <property type="entry name" value="PDZ"/>
    <property type="match status" value="1"/>
</dbReference>
<proteinExistence type="inferred from homology"/>
<comment type="similarity">
    <text evidence="1">Belongs to the peptidase S1C family.</text>
</comment>
<keyword evidence="6" id="KW-1185">Reference proteome</keyword>
<dbReference type="Proteomes" id="UP001165069">
    <property type="component" value="Unassembled WGS sequence"/>
</dbReference>
<evidence type="ECO:0000256" key="1">
    <source>
        <dbReference type="ARBA" id="ARBA00010541"/>
    </source>
</evidence>
<dbReference type="Gene3D" id="2.40.10.10">
    <property type="entry name" value="Trypsin-like serine proteases"/>
    <property type="match status" value="2"/>
</dbReference>
<organism evidence="5 6">
    <name type="scientific">Geothrix limicola</name>
    <dbReference type="NCBI Taxonomy" id="2927978"/>
    <lineage>
        <taxon>Bacteria</taxon>
        <taxon>Pseudomonadati</taxon>
        <taxon>Acidobacteriota</taxon>
        <taxon>Holophagae</taxon>
        <taxon>Holophagales</taxon>
        <taxon>Holophagaceae</taxon>
        <taxon>Geothrix</taxon>
    </lineage>
</organism>
<keyword evidence="2" id="KW-0645">Protease</keyword>
<comment type="caution">
    <text evidence="5">The sequence shown here is derived from an EMBL/GenBank/DDBJ whole genome shotgun (WGS) entry which is preliminary data.</text>
</comment>
<dbReference type="EMBL" id="BSDE01000004">
    <property type="protein sequence ID" value="GLH73777.1"/>
    <property type="molecule type" value="Genomic_DNA"/>
</dbReference>
<keyword evidence="3" id="KW-0378">Hydrolase</keyword>
<dbReference type="PANTHER" id="PTHR43343">
    <property type="entry name" value="PEPTIDASE S12"/>
    <property type="match status" value="1"/>
</dbReference>
<accession>A0ABQ5QG15</accession>
<name>A0ABQ5QG15_9BACT</name>
<evidence type="ECO:0000259" key="4">
    <source>
        <dbReference type="PROSITE" id="PS50106"/>
    </source>
</evidence>
<sequence length="364" mass="38424">MRKPLLILGLVAAGIIAGWCGHAVTPNLARPRAVEPRGPLPEWEQVPIRRFKEAAPSVVYITTTEERSRDLFGLDVVEVPAGSGTGFIWDAEGRVVTNFHVIQGAVRAYITLADGSRHEAAYVGGAQDKDLAVLQMAKTPPKLRPIPLGTSADLQVGQTVLAIGNPFGLDQTLTTGVVSALGREIQSVTRRRIAGVIQTDAAINPGNSGGPLLDSAGRLIGVNTAIQSPSGASAGIGFAIPVDTVNRVVPQLIARGRLERPDLGFEPVEPRLVERAFGPQKGVMVGKVIRGGAAARAGLQGVSAEGRRVLPGDLIQGLNGRAIEDWDGLLDAVEALPLGSSVELDIQREGHKRRLSLRLEAGRE</sequence>
<dbReference type="InterPro" id="IPR009003">
    <property type="entry name" value="Peptidase_S1_PA"/>
</dbReference>
<dbReference type="InterPro" id="IPR036034">
    <property type="entry name" value="PDZ_sf"/>
</dbReference>
<dbReference type="Pfam" id="PF13180">
    <property type="entry name" value="PDZ_2"/>
    <property type="match status" value="1"/>
</dbReference>
<evidence type="ECO:0000256" key="3">
    <source>
        <dbReference type="ARBA" id="ARBA00022801"/>
    </source>
</evidence>
<dbReference type="InterPro" id="IPR051201">
    <property type="entry name" value="Chloro_Bact_Ser_Proteases"/>
</dbReference>
<dbReference type="Gene3D" id="2.30.42.10">
    <property type="match status" value="1"/>
</dbReference>
<dbReference type="SUPFAM" id="SSF50156">
    <property type="entry name" value="PDZ domain-like"/>
    <property type="match status" value="1"/>
</dbReference>
<dbReference type="Pfam" id="PF13365">
    <property type="entry name" value="Trypsin_2"/>
    <property type="match status" value="1"/>
</dbReference>
<evidence type="ECO:0000313" key="5">
    <source>
        <dbReference type="EMBL" id="GLH73777.1"/>
    </source>
</evidence>
<dbReference type="InterPro" id="IPR001940">
    <property type="entry name" value="Peptidase_S1C"/>
</dbReference>
<dbReference type="PANTHER" id="PTHR43343:SF3">
    <property type="entry name" value="PROTEASE DO-LIKE 8, CHLOROPLASTIC"/>
    <property type="match status" value="1"/>
</dbReference>
<evidence type="ECO:0000256" key="2">
    <source>
        <dbReference type="ARBA" id="ARBA00022670"/>
    </source>
</evidence>
<dbReference type="PRINTS" id="PR00834">
    <property type="entry name" value="PROTEASES2C"/>
</dbReference>
<dbReference type="SUPFAM" id="SSF50494">
    <property type="entry name" value="Trypsin-like serine proteases"/>
    <property type="match status" value="1"/>
</dbReference>
<dbReference type="InterPro" id="IPR001478">
    <property type="entry name" value="PDZ"/>
</dbReference>
<reference evidence="5 6" key="1">
    <citation type="journal article" date="2023" name="Antonie Van Leeuwenhoek">
        <title>Mesoterricola silvestris gen. nov., sp. nov., Mesoterricola sediminis sp. nov., Geothrix oryzae sp. nov., Geothrix edaphica sp. nov., Geothrix rubra sp. nov., and Geothrix limicola sp. nov., six novel members of Acidobacteriota isolated from soils.</title>
        <authorList>
            <person name="Itoh H."/>
            <person name="Sugisawa Y."/>
            <person name="Mise K."/>
            <person name="Xu Z."/>
            <person name="Kuniyasu M."/>
            <person name="Ushijima N."/>
            <person name="Kawano K."/>
            <person name="Kobayashi E."/>
            <person name="Shiratori Y."/>
            <person name="Masuda Y."/>
            <person name="Senoo K."/>
        </authorList>
    </citation>
    <scope>NUCLEOTIDE SEQUENCE [LARGE SCALE GENOMIC DNA]</scope>
    <source>
        <strain evidence="5 6">Red804</strain>
    </source>
</reference>
<protein>
    <recommendedName>
        <fullName evidence="4">PDZ domain-containing protein</fullName>
    </recommendedName>
</protein>